<evidence type="ECO:0000313" key="2">
    <source>
        <dbReference type="Proteomes" id="UP001221142"/>
    </source>
</evidence>
<protein>
    <submittedName>
        <fullName evidence="1">Uncharacterized protein</fullName>
    </submittedName>
</protein>
<dbReference type="AlphaFoldDB" id="A0AAD7CG73"/>
<sequence>MKLTELGHDVLLEICGHIYENHPRDRVFLGWYEIDRDSLERHRIFPGPPAQILLELASMHSQLAIATRPYIWREVAVVFAGTEGRKEEIIEDYNPTHFERAQMPHIARFVRALFIACCSDGLLPQSLPGTISSFTSLRSVCFTRFPNQAFDDQPCMDENLAAAIRMHPSIHTLSVCAMTDCANLIQPKTTKTYNIALNFCLGNSMALLARPNAIKYLCLRTHDYQPQAVEESWPCDIWDTLEHLDAGYDTTNLVPDSQNRINQRFIFTSFKNYLSTGRRLALRSLDLSGVLPRHVVPYLEMFNGIGLETLTYIPTWHANMQFETLAEVWVNFPKLKRLRVAIPLRDEEFHSETLNHLMIQPDTIDLLQKFSDLVDSVCRSTERISTRRKWRNSGHLYGDWLTLVRC</sequence>
<organism evidence="1 2">
    <name type="scientific">Roridomyces roridus</name>
    <dbReference type="NCBI Taxonomy" id="1738132"/>
    <lineage>
        <taxon>Eukaryota</taxon>
        <taxon>Fungi</taxon>
        <taxon>Dikarya</taxon>
        <taxon>Basidiomycota</taxon>
        <taxon>Agaricomycotina</taxon>
        <taxon>Agaricomycetes</taxon>
        <taxon>Agaricomycetidae</taxon>
        <taxon>Agaricales</taxon>
        <taxon>Marasmiineae</taxon>
        <taxon>Mycenaceae</taxon>
        <taxon>Roridomyces</taxon>
    </lineage>
</organism>
<dbReference type="Proteomes" id="UP001221142">
    <property type="component" value="Unassembled WGS sequence"/>
</dbReference>
<comment type="caution">
    <text evidence="1">The sequence shown here is derived from an EMBL/GenBank/DDBJ whole genome shotgun (WGS) entry which is preliminary data.</text>
</comment>
<evidence type="ECO:0000313" key="1">
    <source>
        <dbReference type="EMBL" id="KAJ7647849.1"/>
    </source>
</evidence>
<keyword evidence="2" id="KW-1185">Reference proteome</keyword>
<name>A0AAD7CG73_9AGAR</name>
<dbReference type="EMBL" id="JARKIF010000002">
    <property type="protein sequence ID" value="KAJ7647849.1"/>
    <property type="molecule type" value="Genomic_DNA"/>
</dbReference>
<reference evidence="1" key="1">
    <citation type="submission" date="2023-03" db="EMBL/GenBank/DDBJ databases">
        <title>Massive genome expansion in bonnet fungi (Mycena s.s.) driven by repeated elements and novel gene families across ecological guilds.</title>
        <authorList>
            <consortium name="Lawrence Berkeley National Laboratory"/>
            <person name="Harder C.B."/>
            <person name="Miyauchi S."/>
            <person name="Viragh M."/>
            <person name="Kuo A."/>
            <person name="Thoen E."/>
            <person name="Andreopoulos B."/>
            <person name="Lu D."/>
            <person name="Skrede I."/>
            <person name="Drula E."/>
            <person name="Henrissat B."/>
            <person name="Morin E."/>
            <person name="Kohler A."/>
            <person name="Barry K."/>
            <person name="LaButti K."/>
            <person name="Morin E."/>
            <person name="Salamov A."/>
            <person name="Lipzen A."/>
            <person name="Mereny Z."/>
            <person name="Hegedus B."/>
            <person name="Baldrian P."/>
            <person name="Stursova M."/>
            <person name="Weitz H."/>
            <person name="Taylor A."/>
            <person name="Grigoriev I.V."/>
            <person name="Nagy L.G."/>
            <person name="Martin F."/>
            <person name="Kauserud H."/>
        </authorList>
    </citation>
    <scope>NUCLEOTIDE SEQUENCE</scope>
    <source>
        <strain evidence="1">9284</strain>
    </source>
</reference>
<proteinExistence type="predicted"/>
<gene>
    <name evidence="1" type="ORF">FB45DRAFT_894601</name>
</gene>
<accession>A0AAD7CG73</accession>